<dbReference type="Gene3D" id="3.40.50.150">
    <property type="entry name" value="Vaccinia Virus protein VP39"/>
    <property type="match status" value="1"/>
</dbReference>
<proteinExistence type="predicted"/>
<protein>
    <recommendedName>
        <fullName evidence="2">Methyltransferase</fullName>
    </recommendedName>
</protein>
<evidence type="ECO:0000313" key="1">
    <source>
        <dbReference type="EMBL" id="QHU35405.1"/>
    </source>
</evidence>
<accession>A0A6C0LZF0</accession>
<dbReference type="PANTHER" id="PTHR40036">
    <property type="entry name" value="MACROCIN O-METHYLTRANSFERASE"/>
    <property type="match status" value="1"/>
</dbReference>
<dbReference type="InterPro" id="IPR029063">
    <property type="entry name" value="SAM-dependent_MTases_sf"/>
</dbReference>
<reference evidence="1" key="1">
    <citation type="journal article" date="2020" name="Nature">
        <title>Giant virus diversity and host interactions through global metagenomics.</title>
        <authorList>
            <person name="Schulz F."/>
            <person name="Roux S."/>
            <person name="Paez-Espino D."/>
            <person name="Jungbluth S."/>
            <person name="Walsh D.A."/>
            <person name="Denef V.J."/>
            <person name="McMahon K.D."/>
            <person name="Konstantinidis K.T."/>
            <person name="Eloe-Fadrosh E.A."/>
            <person name="Kyrpides N.C."/>
            <person name="Woyke T."/>
        </authorList>
    </citation>
    <scope>NUCLEOTIDE SEQUENCE</scope>
    <source>
        <strain evidence="1">GVMAG-S-1017745-26</strain>
    </source>
</reference>
<sequence length="227" mass="26167">MNFEEINNGIIKIYGHCPHRERTIGMYNCIQDIIDKNIKGDFVEAGVAQGVSSAFAILMLKTRNSTERDCWLYDTFEGIENQKGGWDRPLEWEKDLYGKSAANMWDNGSLSRPYYSRTVDFVKNKIVQTGYPENKLHFIKGKVEDTIPDAIPSKISILRLDTDFYLSTKHELEHLYPLLEKGGYLLIDDYGHFTGAKKAVHEYFGDDILTKENFYMAGYTCLIHKKI</sequence>
<evidence type="ECO:0008006" key="2">
    <source>
        <dbReference type="Google" id="ProtNLM"/>
    </source>
</evidence>
<dbReference type="EMBL" id="MN740590">
    <property type="protein sequence ID" value="QHU35405.1"/>
    <property type="molecule type" value="Genomic_DNA"/>
</dbReference>
<dbReference type="AlphaFoldDB" id="A0A6C0LZF0"/>
<dbReference type="InterPro" id="IPR008884">
    <property type="entry name" value="TylF_MeTrfase"/>
</dbReference>
<organism evidence="1">
    <name type="scientific">viral metagenome</name>
    <dbReference type="NCBI Taxonomy" id="1070528"/>
    <lineage>
        <taxon>unclassified sequences</taxon>
        <taxon>metagenomes</taxon>
        <taxon>organismal metagenomes</taxon>
    </lineage>
</organism>
<name>A0A6C0LZF0_9ZZZZ</name>
<dbReference type="SUPFAM" id="SSF53335">
    <property type="entry name" value="S-adenosyl-L-methionine-dependent methyltransferases"/>
    <property type="match status" value="1"/>
</dbReference>
<dbReference type="PANTHER" id="PTHR40036:SF1">
    <property type="entry name" value="MACROCIN O-METHYLTRANSFERASE"/>
    <property type="match status" value="1"/>
</dbReference>
<dbReference type="Pfam" id="PF05711">
    <property type="entry name" value="TylF"/>
    <property type="match status" value="1"/>
</dbReference>